<dbReference type="EMBL" id="CAJOBR010001984">
    <property type="protein sequence ID" value="CAF4649305.1"/>
    <property type="molecule type" value="Genomic_DNA"/>
</dbReference>
<evidence type="ECO:0000313" key="8">
    <source>
        <dbReference type="Proteomes" id="UP000663873"/>
    </source>
</evidence>
<evidence type="ECO:0000313" key="4">
    <source>
        <dbReference type="EMBL" id="CAF4649305.1"/>
    </source>
</evidence>
<dbReference type="EMBL" id="CAJOBS010001863">
    <property type="protein sequence ID" value="CAF4769556.1"/>
    <property type="molecule type" value="Genomic_DNA"/>
</dbReference>
<evidence type="ECO:0000313" key="5">
    <source>
        <dbReference type="EMBL" id="CAF4653583.1"/>
    </source>
</evidence>
<organism evidence="4 7">
    <name type="scientific">Rotaria socialis</name>
    <dbReference type="NCBI Taxonomy" id="392032"/>
    <lineage>
        <taxon>Eukaryota</taxon>
        <taxon>Metazoa</taxon>
        <taxon>Spiralia</taxon>
        <taxon>Gnathifera</taxon>
        <taxon>Rotifera</taxon>
        <taxon>Eurotatoria</taxon>
        <taxon>Bdelloidea</taxon>
        <taxon>Philodinida</taxon>
        <taxon>Philodinidae</taxon>
        <taxon>Rotaria</taxon>
    </lineage>
</organism>
<proteinExistence type="predicted"/>
<sequence>MSTVSRATFRTVFLFVCYTNTNIILPILSERIIEKASTPKGINTHIMSSAQKDTKKLQSATPTNVHITGGDTPDSDPRSKANQENEGRLSGSQFTITETPAFYINQTSRTNK</sequence>
<gene>
    <name evidence="3" type="ORF">HFQ381_LOCUS16094</name>
    <name evidence="4" type="ORF">QYT958_LOCUS14706</name>
    <name evidence="6" type="ORF">TOA249_LOCUS21504</name>
    <name evidence="5" type="ORF">TSG867_LOCUS30927</name>
    <name evidence="2" type="ORF">UJA718_LOCUS11430</name>
</gene>
<dbReference type="EMBL" id="CAJOBQ010005296">
    <property type="protein sequence ID" value="CAF4653583.1"/>
    <property type="molecule type" value="Genomic_DNA"/>
</dbReference>
<dbReference type="Proteomes" id="UP000663862">
    <property type="component" value="Unassembled WGS sequence"/>
</dbReference>
<dbReference type="EMBL" id="CAJOBO010001124">
    <property type="protein sequence ID" value="CAF4340777.1"/>
    <property type="molecule type" value="Genomic_DNA"/>
</dbReference>
<evidence type="ECO:0000313" key="6">
    <source>
        <dbReference type="EMBL" id="CAF4769556.1"/>
    </source>
</evidence>
<dbReference type="AlphaFoldDB" id="A0A821FE10"/>
<name>A0A821FE10_9BILA</name>
<evidence type="ECO:0000313" key="2">
    <source>
        <dbReference type="EMBL" id="CAF4281711.1"/>
    </source>
</evidence>
<feature type="compositionally biased region" description="Basic and acidic residues" evidence="1">
    <location>
        <begin position="75"/>
        <end position="87"/>
    </location>
</feature>
<feature type="compositionally biased region" description="Polar residues" evidence="1">
    <location>
        <begin position="88"/>
        <end position="112"/>
    </location>
</feature>
<reference evidence="4" key="1">
    <citation type="submission" date="2021-02" db="EMBL/GenBank/DDBJ databases">
        <authorList>
            <person name="Nowell W R."/>
        </authorList>
    </citation>
    <scope>NUCLEOTIDE SEQUENCE</scope>
</reference>
<accession>A0A821FE10</accession>
<dbReference type="Proteomes" id="UP000663838">
    <property type="component" value="Unassembled WGS sequence"/>
</dbReference>
<dbReference type="Proteomes" id="UP000663873">
    <property type="component" value="Unassembled WGS sequence"/>
</dbReference>
<feature type="region of interest" description="Disordered" evidence="1">
    <location>
        <begin position="38"/>
        <end position="112"/>
    </location>
</feature>
<keyword evidence="8" id="KW-1185">Reference proteome</keyword>
<dbReference type="EMBL" id="CAJOBP010001402">
    <property type="protein sequence ID" value="CAF4281711.1"/>
    <property type="molecule type" value="Genomic_DNA"/>
</dbReference>
<evidence type="ECO:0000313" key="3">
    <source>
        <dbReference type="EMBL" id="CAF4340777.1"/>
    </source>
</evidence>
<evidence type="ECO:0000256" key="1">
    <source>
        <dbReference type="SAM" id="MobiDB-lite"/>
    </source>
</evidence>
<dbReference type="Proteomes" id="UP000663848">
    <property type="component" value="Unassembled WGS sequence"/>
</dbReference>
<evidence type="ECO:0000313" key="7">
    <source>
        <dbReference type="Proteomes" id="UP000663848"/>
    </source>
</evidence>
<feature type="compositionally biased region" description="Polar residues" evidence="1">
    <location>
        <begin position="45"/>
        <end position="66"/>
    </location>
</feature>
<comment type="caution">
    <text evidence="4">The sequence shown here is derived from an EMBL/GenBank/DDBJ whole genome shotgun (WGS) entry which is preliminary data.</text>
</comment>
<protein>
    <submittedName>
        <fullName evidence="4">Uncharacterized protein</fullName>
    </submittedName>
</protein>
<dbReference type="Proteomes" id="UP000663851">
    <property type="component" value="Unassembled WGS sequence"/>
</dbReference>